<dbReference type="InterPro" id="IPR007110">
    <property type="entry name" value="Ig-like_dom"/>
</dbReference>
<dbReference type="InterPro" id="IPR036179">
    <property type="entry name" value="Ig-like_dom_sf"/>
</dbReference>
<feature type="non-terminal residue" evidence="2">
    <location>
        <position position="654"/>
    </location>
</feature>
<feature type="domain" description="Ig-like" evidence="1">
    <location>
        <begin position="3"/>
        <end position="113"/>
    </location>
</feature>
<evidence type="ECO:0000313" key="3">
    <source>
        <dbReference type="Proteomes" id="UP001164746"/>
    </source>
</evidence>
<protein>
    <recommendedName>
        <fullName evidence="1">Ig-like domain-containing protein</fullName>
    </recommendedName>
</protein>
<dbReference type="PROSITE" id="PS50835">
    <property type="entry name" value="IG_LIKE"/>
    <property type="match status" value="3"/>
</dbReference>
<dbReference type="Gene3D" id="2.60.40.10">
    <property type="entry name" value="Immunoglobulins"/>
    <property type="match status" value="3"/>
</dbReference>
<organism evidence="2 3">
    <name type="scientific">Mya arenaria</name>
    <name type="common">Soft-shell clam</name>
    <dbReference type="NCBI Taxonomy" id="6604"/>
    <lineage>
        <taxon>Eukaryota</taxon>
        <taxon>Metazoa</taxon>
        <taxon>Spiralia</taxon>
        <taxon>Lophotrochozoa</taxon>
        <taxon>Mollusca</taxon>
        <taxon>Bivalvia</taxon>
        <taxon>Autobranchia</taxon>
        <taxon>Heteroconchia</taxon>
        <taxon>Euheterodonta</taxon>
        <taxon>Imparidentia</taxon>
        <taxon>Neoheterodontei</taxon>
        <taxon>Myida</taxon>
        <taxon>Myoidea</taxon>
        <taxon>Myidae</taxon>
        <taxon>Mya</taxon>
    </lineage>
</organism>
<accession>A0ABY7FP55</accession>
<feature type="domain" description="Ig-like" evidence="1">
    <location>
        <begin position="345"/>
        <end position="424"/>
    </location>
</feature>
<dbReference type="InterPro" id="IPR013783">
    <property type="entry name" value="Ig-like_fold"/>
</dbReference>
<dbReference type="SUPFAM" id="SSF48726">
    <property type="entry name" value="Immunoglobulin"/>
    <property type="match status" value="3"/>
</dbReference>
<sequence>ADGSVTIISSETTVPEGSSLTLTCTYTGIDELFAIRWTNNGNGSGRKYDITIKQPEPCTIFGKPGLNETLFTYTCLTLTILNVTRDNQNDNFTCQANLNINSENSVIVSVSVAGITLSGNGTSGGFTVGENASLQMTCSTSKDVQYVTYVKRVNGSHQTITAVGYGPSSCATDPEPPSYLSCSCVSRREFVCVIRNVNRAMNGDIWLCTLPGAGTISGDKTIVIEVAGITLSGNGTSGGFTVGENASLQMTCSTSKDVQYVTYVKRVNGSHQTITAVGYGPSSCATDPEPPSYLSCSCVSRREFVCVIRNVNRAMNGDIWLCTLPGAGTISGDKTIVIEDDTQNPEISAPSVFTVIEGQEFINTECKSNCWPDCTYRWINSSSNTVIAANFTLFFHTVTRYFTGNYTCVSTNNATRDKTESKIYILVQYAPDVTVIGSNATSMDIQTQLRCSARGNPDIYTYKWQQKWPNSILTRNWTLHGYSVLNLTDLSYEHSGRFTCFASNGVPHFPDMNTYRSSSTFMFVKDVPVVVSPKTTNSGPYMIFTNLKETVELNITVFSNNGLISMTISTIHDHKNLTSFRTIDEIIQLPVFGTTVPSKGYLISITFYLGDTSDFTAYNVVFTNEIGSVFFAVEIKQKETSESSIGPLIGGVTG</sequence>
<dbReference type="InterPro" id="IPR003599">
    <property type="entry name" value="Ig_sub"/>
</dbReference>
<dbReference type="PANTHER" id="PTHR46013:SF7">
    <property type="entry name" value="IG-LIKE DOMAIN-CONTAINING PROTEIN"/>
    <property type="match status" value="1"/>
</dbReference>
<dbReference type="Pfam" id="PF13927">
    <property type="entry name" value="Ig_3"/>
    <property type="match status" value="2"/>
</dbReference>
<reference evidence="2" key="1">
    <citation type="submission" date="2022-11" db="EMBL/GenBank/DDBJ databases">
        <title>Centuries of genome instability and evolution in soft-shell clam transmissible cancer (bioRxiv).</title>
        <authorList>
            <person name="Hart S.F.M."/>
            <person name="Yonemitsu M.A."/>
            <person name="Giersch R.M."/>
            <person name="Beal B.F."/>
            <person name="Arriagada G."/>
            <person name="Davis B.W."/>
            <person name="Ostrander E.A."/>
            <person name="Goff S.P."/>
            <person name="Metzger M.J."/>
        </authorList>
    </citation>
    <scope>NUCLEOTIDE SEQUENCE</scope>
    <source>
        <strain evidence="2">MELC-2E11</strain>
        <tissue evidence="2">Siphon/mantle</tissue>
    </source>
</reference>
<name>A0ABY7FP55_MYAAR</name>
<evidence type="ECO:0000313" key="2">
    <source>
        <dbReference type="EMBL" id="WAR20996.1"/>
    </source>
</evidence>
<proteinExistence type="predicted"/>
<dbReference type="InterPro" id="IPR003598">
    <property type="entry name" value="Ig_sub2"/>
</dbReference>
<feature type="domain" description="Ig-like" evidence="1">
    <location>
        <begin position="431"/>
        <end position="519"/>
    </location>
</feature>
<dbReference type="PANTHER" id="PTHR46013">
    <property type="entry name" value="VASCULAR CELL ADHESION MOLECULE 1"/>
    <property type="match status" value="1"/>
</dbReference>
<evidence type="ECO:0000259" key="1">
    <source>
        <dbReference type="PROSITE" id="PS50835"/>
    </source>
</evidence>
<dbReference type="SMART" id="SM00408">
    <property type="entry name" value="IGc2"/>
    <property type="match status" value="2"/>
</dbReference>
<feature type="non-terminal residue" evidence="2">
    <location>
        <position position="1"/>
    </location>
</feature>
<dbReference type="CDD" id="cd00096">
    <property type="entry name" value="Ig"/>
    <property type="match status" value="1"/>
</dbReference>
<dbReference type="EMBL" id="CP111023">
    <property type="protein sequence ID" value="WAR20996.1"/>
    <property type="molecule type" value="Genomic_DNA"/>
</dbReference>
<dbReference type="Proteomes" id="UP001164746">
    <property type="component" value="Chromosome 12"/>
</dbReference>
<dbReference type="SMART" id="SM00409">
    <property type="entry name" value="IG"/>
    <property type="match status" value="3"/>
</dbReference>
<gene>
    <name evidence="2" type="ORF">MAR_014970</name>
</gene>
<keyword evidence="3" id="KW-1185">Reference proteome</keyword>